<organism evidence="2 3">
    <name type="scientific">Podospora appendiculata</name>
    <dbReference type="NCBI Taxonomy" id="314037"/>
    <lineage>
        <taxon>Eukaryota</taxon>
        <taxon>Fungi</taxon>
        <taxon>Dikarya</taxon>
        <taxon>Ascomycota</taxon>
        <taxon>Pezizomycotina</taxon>
        <taxon>Sordariomycetes</taxon>
        <taxon>Sordariomycetidae</taxon>
        <taxon>Sordariales</taxon>
        <taxon>Podosporaceae</taxon>
        <taxon>Podospora</taxon>
    </lineage>
</organism>
<keyword evidence="1" id="KW-0812">Transmembrane</keyword>
<proteinExistence type="predicted"/>
<name>A0AAE0WYJ3_9PEZI</name>
<dbReference type="Proteomes" id="UP001270362">
    <property type="component" value="Unassembled WGS sequence"/>
</dbReference>
<dbReference type="EMBL" id="JAULSO010000019">
    <property type="protein sequence ID" value="KAK3680601.1"/>
    <property type="molecule type" value="Genomic_DNA"/>
</dbReference>
<reference evidence="2" key="1">
    <citation type="journal article" date="2023" name="Mol. Phylogenet. Evol.">
        <title>Genome-scale phylogeny and comparative genomics of the fungal order Sordariales.</title>
        <authorList>
            <person name="Hensen N."/>
            <person name="Bonometti L."/>
            <person name="Westerberg I."/>
            <person name="Brannstrom I.O."/>
            <person name="Guillou S."/>
            <person name="Cros-Aarteil S."/>
            <person name="Calhoun S."/>
            <person name="Haridas S."/>
            <person name="Kuo A."/>
            <person name="Mondo S."/>
            <person name="Pangilinan J."/>
            <person name="Riley R."/>
            <person name="LaButti K."/>
            <person name="Andreopoulos B."/>
            <person name="Lipzen A."/>
            <person name="Chen C."/>
            <person name="Yan M."/>
            <person name="Daum C."/>
            <person name="Ng V."/>
            <person name="Clum A."/>
            <person name="Steindorff A."/>
            <person name="Ohm R.A."/>
            <person name="Martin F."/>
            <person name="Silar P."/>
            <person name="Natvig D.O."/>
            <person name="Lalanne C."/>
            <person name="Gautier V."/>
            <person name="Ament-Velasquez S.L."/>
            <person name="Kruys A."/>
            <person name="Hutchinson M.I."/>
            <person name="Powell A.J."/>
            <person name="Barry K."/>
            <person name="Miller A.N."/>
            <person name="Grigoriev I.V."/>
            <person name="Debuchy R."/>
            <person name="Gladieux P."/>
            <person name="Hiltunen Thoren M."/>
            <person name="Johannesson H."/>
        </authorList>
    </citation>
    <scope>NUCLEOTIDE SEQUENCE</scope>
    <source>
        <strain evidence="2">CBS 314.62</strain>
    </source>
</reference>
<feature type="non-terminal residue" evidence="2">
    <location>
        <position position="1"/>
    </location>
</feature>
<accession>A0AAE0WYJ3</accession>
<protein>
    <submittedName>
        <fullName evidence="2">Uncharacterized protein</fullName>
    </submittedName>
</protein>
<keyword evidence="1" id="KW-0472">Membrane</keyword>
<evidence type="ECO:0000313" key="3">
    <source>
        <dbReference type="Proteomes" id="UP001270362"/>
    </source>
</evidence>
<reference evidence="2" key="2">
    <citation type="submission" date="2023-06" db="EMBL/GenBank/DDBJ databases">
        <authorList>
            <consortium name="Lawrence Berkeley National Laboratory"/>
            <person name="Haridas S."/>
            <person name="Hensen N."/>
            <person name="Bonometti L."/>
            <person name="Westerberg I."/>
            <person name="Brannstrom I.O."/>
            <person name="Guillou S."/>
            <person name="Cros-Aarteil S."/>
            <person name="Calhoun S."/>
            <person name="Kuo A."/>
            <person name="Mondo S."/>
            <person name="Pangilinan J."/>
            <person name="Riley R."/>
            <person name="Labutti K."/>
            <person name="Andreopoulos B."/>
            <person name="Lipzen A."/>
            <person name="Chen C."/>
            <person name="Yanf M."/>
            <person name="Daum C."/>
            <person name="Ng V."/>
            <person name="Clum A."/>
            <person name="Steindorff A."/>
            <person name="Ohm R."/>
            <person name="Martin F."/>
            <person name="Silar P."/>
            <person name="Natvig D."/>
            <person name="Lalanne C."/>
            <person name="Gautier V."/>
            <person name="Ament-Velasquez S.L."/>
            <person name="Kruys A."/>
            <person name="Hutchinson M.I."/>
            <person name="Powell A.J."/>
            <person name="Barry K."/>
            <person name="Miller A.N."/>
            <person name="Grigoriev I.V."/>
            <person name="Debuchy R."/>
            <person name="Gladieux P."/>
            <person name="Thoren M.H."/>
            <person name="Johannesson H."/>
        </authorList>
    </citation>
    <scope>NUCLEOTIDE SEQUENCE</scope>
    <source>
        <strain evidence="2">CBS 314.62</strain>
    </source>
</reference>
<keyword evidence="1" id="KW-1133">Transmembrane helix</keyword>
<feature type="transmembrane region" description="Helical" evidence="1">
    <location>
        <begin position="16"/>
        <end position="43"/>
    </location>
</feature>
<keyword evidence="3" id="KW-1185">Reference proteome</keyword>
<dbReference type="AlphaFoldDB" id="A0AAE0WYJ3"/>
<sequence>MFCQLGNAALNQSCCVLAFLSLSFIFVLLCYSGLCCTIFHSLYSSYNSFRAAMTGSSWSRGSQSLALRWAASFFQELRLLFCAVMAVPVVDLGHQGYRRANVFEMLRHPNTTLESIYDQARAKNFTVAPYKPSDEAYVSGYVMANLTGIAVANRTEPGDAKKAERNVLSGRLSTRDFVKRQVESRNLKSKKR</sequence>
<evidence type="ECO:0000256" key="1">
    <source>
        <dbReference type="SAM" id="Phobius"/>
    </source>
</evidence>
<evidence type="ECO:0000313" key="2">
    <source>
        <dbReference type="EMBL" id="KAK3680601.1"/>
    </source>
</evidence>
<comment type="caution">
    <text evidence="2">The sequence shown here is derived from an EMBL/GenBank/DDBJ whole genome shotgun (WGS) entry which is preliminary data.</text>
</comment>
<gene>
    <name evidence="2" type="ORF">B0T22DRAFT_474714</name>
</gene>